<dbReference type="Pfam" id="PF00005">
    <property type="entry name" value="ABC_tran"/>
    <property type="match status" value="1"/>
</dbReference>
<evidence type="ECO:0000256" key="5">
    <source>
        <dbReference type="ARBA" id="ARBA00022967"/>
    </source>
</evidence>
<keyword evidence="9" id="KW-1185">Reference proteome</keyword>
<accession>A0A1W6LHV7</accession>
<proteinExistence type="predicted"/>
<evidence type="ECO:0000256" key="1">
    <source>
        <dbReference type="ARBA" id="ARBA00022448"/>
    </source>
</evidence>
<dbReference type="CDD" id="cd03256">
    <property type="entry name" value="ABC_PhnC_transporter"/>
    <property type="match status" value="1"/>
</dbReference>
<sequence length="267" mass="27797">MALRLSGVGVVHPGGRRALEAVDLSVADGERIALIGPSGAGKTTLLRVAGASLRPTDGRVELLGTEPWGLGAGALRRLRARIGAVHQAPPLPPRQRVVTAVLAGRLGQWTVGKALWSLVHPADTAGAHDALERLGLADRLFDRCDRLSGGQLQRVAVARVLYQRPDLLLADEPVSSLDPATSELLVSRLVAQSEATGAALVASLHAVDLALKWFPRVVGVRAGRVMFDLPAGDVTPARLQALYEGEAAATASEGALVDAAAAPAMCR</sequence>
<dbReference type="PROSITE" id="PS00211">
    <property type="entry name" value="ABC_TRANSPORTER_1"/>
    <property type="match status" value="1"/>
</dbReference>
<keyword evidence="5" id="KW-1278">Translocase</keyword>
<dbReference type="InterPro" id="IPR012693">
    <property type="entry name" value="ABC_transpr_PhnC"/>
</dbReference>
<name>A0A1W6LHV7_9BURK</name>
<dbReference type="Gene3D" id="3.40.50.300">
    <property type="entry name" value="P-loop containing nucleotide triphosphate hydrolases"/>
    <property type="match status" value="1"/>
</dbReference>
<dbReference type="Proteomes" id="UP000193427">
    <property type="component" value="Chromosome"/>
</dbReference>
<dbReference type="GO" id="GO:0015416">
    <property type="term" value="F:ABC-type phosphonate transporter activity"/>
    <property type="evidence" value="ECO:0007669"/>
    <property type="project" value="InterPro"/>
</dbReference>
<dbReference type="AlphaFoldDB" id="A0A1W6LHV7"/>
<dbReference type="PANTHER" id="PTHR43166:SF6">
    <property type="entry name" value="PHOSPHONATES IMPORT ATP-BINDING PROTEIN PHNC"/>
    <property type="match status" value="1"/>
</dbReference>
<keyword evidence="4" id="KW-0067">ATP-binding</keyword>
<evidence type="ECO:0000256" key="2">
    <source>
        <dbReference type="ARBA" id="ARBA00022475"/>
    </source>
</evidence>
<evidence type="ECO:0000313" key="9">
    <source>
        <dbReference type="Proteomes" id="UP000193427"/>
    </source>
</evidence>
<gene>
    <name evidence="8" type="ORF">A4W93_12725</name>
</gene>
<dbReference type="EMBL" id="CP015118">
    <property type="protein sequence ID" value="ARN23864.1"/>
    <property type="molecule type" value="Genomic_DNA"/>
</dbReference>
<dbReference type="OrthoDB" id="9802264at2"/>
<evidence type="ECO:0000256" key="4">
    <source>
        <dbReference type="ARBA" id="ARBA00022840"/>
    </source>
</evidence>
<dbReference type="RefSeq" id="WP_085754152.1">
    <property type="nucleotide sequence ID" value="NZ_BSPR01000007.1"/>
</dbReference>
<keyword evidence="3" id="KW-0547">Nucleotide-binding</keyword>
<dbReference type="KEGG" id="rgu:A4W93_12725"/>
<dbReference type="PANTHER" id="PTHR43166">
    <property type="entry name" value="AMINO ACID IMPORT ATP-BINDING PROTEIN"/>
    <property type="match status" value="1"/>
</dbReference>
<feature type="domain" description="ABC transporter" evidence="7">
    <location>
        <begin position="3"/>
        <end position="247"/>
    </location>
</feature>
<dbReference type="PROSITE" id="PS50893">
    <property type="entry name" value="ABC_TRANSPORTER_2"/>
    <property type="match status" value="1"/>
</dbReference>
<dbReference type="InterPro" id="IPR050086">
    <property type="entry name" value="MetN_ABC_transporter-like"/>
</dbReference>
<dbReference type="SUPFAM" id="SSF52540">
    <property type="entry name" value="P-loop containing nucleoside triphosphate hydrolases"/>
    <property type="match status" value="1"/>
</dbReference>
<keyword evidence="2" id="KW-1003">Cell membrane</keyword>
<reference evidence="8 9" key="1">
    <citation type="submission" date="2016-04" db="EMBL/GenBank/DDBJ databases">
        <title>Complete genome sequence of natural rubber-degrading, novel Gram-negative bacterium, Rhizobacter gummiphilus strain NS21.</title>
        <authorList>
            <person name="Tabata M."/>
            <person name="Kasai D."/>
            <person name="Fukuda M."/>
        </authorList>
    </citation>
    <scope>NUCLEOTIDE SEQUENCE [LARGE SCALE GENOMIC DNA]</scope>
    <source>
        <strain evidence="8 9">NS21</strain>
    </source>
</reference>
<dbReference type="GO" id="GO:0016020">
    <property type="term" value="C:membrane"/>
    <property type="evidence" value="ECO:0007669"/>
    <property type="project" value="InterPro"/>
</dbReference>
<evidence type="ECO:0000256" key="3">
    <source>
        <dbReference type="ARBA" id="ARBA00022741"/>
    </source>
</evidence>
<keyword evidence="6" id="KW-0472">Membrane</keyword>
<dbReference type="InterPro" id="IPR003439">
    <property type="entry name" value="ABC_transporter-like_ATP-bd"/>
</dbReference>
<dbReference type="InterPro" id="IPR003593">
    <property type="entry name" value="AAA+_ATPase"/>
</dbReference>
<dbReference type="GO" id="GO:0005524">
    <property type="term" value="F:ATP binding"/>
    <property type="evidence" value="ECO:0007669"/>
    <property type="project" value="UniProtKB-KW"/>
</dbReference>
<evidence type="ECO:0000313" key="8">
    <source>
        <dbReference type="EMBL" id="ARN23864.1"/>
    </source>
</evidence>
<dbReference type="InterPro" id="IPR017871">
    <property type="entry name" value="ABC_transporter-like_CS"/>
</dbReference>
<organism evidence="8 9">
    <name type="scientific">Piscinibacter gummiphilus</name>
    <dbReference type="NCBI Taxonomy" id="946333"/>
    <lineage>
        <taxon>Bacteria</taxon>
        <taxon>Pseudomonadati</taxon>
        <taxon>Pseudomonadota</taxon>
        <taxon>Betaproteobacteria</taxon>
        <taxon>Burkholderiales</taxon>
        <taxon>Sphaerotilaceae</taxon>
        <taxon>Piscinibacter</taxon>
    </lineage>
</organism>
<keyword evidence="1" id="KW-0813">Transport</keyword>
<protein>
    <submittedName>
        <fullName evidence="8">Phosphonate ABC transporter</fullName>
    </submittedName>
</protein>
<dbReference type="InterPro" id="IPR027417">
    <property type="entry name" value="P-loop_NTPase"/>
</dbReference>
<evidence type="ECO:0000256" key="6">
    <source>
        <dbReference type="ARBA" id="ARBA00023136"/>
    </source>
</evidence>
<dbReference type="GO" id="GO:0016887">
    <property type="term" value="F:ATP hydrolysis activity"/>
    <property type="evidence" value="ECO:0007669"/>
    <property type="project" value="InterPro"/>
</dbReference>
<evidence type="ECO:0000259" key="7">
    <source>
        <dbReference type="PROSITE" id="PS50893"/>
    </source>
</evidence>
<dbReference type="SMART" id="SM00382">
    <property type="entry name" value="AAA"/>
    <property type="match status" value="1"/>
</dbReference>
<dbReference type="STRING" id="946333.A4W93_12725"/>